<dbReference type="InterPro" id="IPR006665">
    <property type="entry name" value="OmpA-like"/>
</dbReference>
<dbReference type="OrthoDB" id="9809364at2"/>
<dbReference type="Gene3D" id="2.60.40.1120">
    <property type="entry name" value="Carboxypeptidase-like, regulatory domain"/>
    <property type="match status" value="1"/>
</dbReference>
<dbReference type="Gene3D" id="1.25.40.10">
    <property type="entry name" value="Tetratricopeptide repeat domain"/>
    <property type="match status" value="1"/>
</dbReference>
<dbReference type="PRINTS" id="PR01021">
    <property type="entry name" value="OMPADOMAIN"/>
</dbReference>
<evidence type="ECO:0000256" key="1">
    <source>
        <dbReference type="ARBA" id="ARBA00004442"/>
    </source>
</evidence>
<keyword evidence="7" id="KW-1185">Reference proteome</keyword>
<evidence type="ECO:0000256" key="2">
    <source>
        <dbReference type="ARBA" id="ARBA00023136"/>
    </source>
</evidence>
<dbReference type="InterPro" id="IPR011990">
    <property type="entry name" value="TPR-like_helical_dom_sf"/>
</dbReference>
<dbReference type="AlphaFoldDB" id="A0A3S3VAR2"/>
<feature type="domain" description="OmpA-like" evidence="5">
    <location>
        <begin position="523"/>
        <end position="644"/>
    </location>
</feature>
<dbReference type="SUPFAM" id="SSF103088">
    <property type="entry name" value="OmpA-like"/>
    <property type="match status" value="1"/>
</dbReference>
<dbReference type="Pfam" id="PF00691">
    <property type="entry name" value="OmpA"/>
    <property type="match status" value="1"/>
</dbReference>
<evidence type="ECO:0000256" key="3">
    <source>
        <dbReference type="ARBA" id="ARBA00023237"/>
    </source>
</evidence>
<keyword evidence="3" id="KW-0998">Cell outer membrane</keyword>
<evidence type="ECO:0000256" key="4">
    <source>
        <dbReference type="PROSITE-ProRule" id="PRU00473"/>
    </source>
</evidence>
<comment type="subcellular location">
    <subcellularLocation>
        <location evidence="1">Cell outer membrane</location>
    </subcellularLocation>
</comment>
<dbReference type="InterPro" id="IPR050330">
    <property type="entry name" value="Bact_OuterMem_StrucFunc"/>
</dbReference>
<sequence>MRSIILFLFASFIFTGAFAQYREIKKLADRRFDEGKYFEAAFNYEQLTDSSKSANINVPTYVGRSESKKKLLEERPYIYYRLAESYRLYQNYHSAESWYAKIIENNYDVNYPLTRLWYAVCLRANENFDASVAQLHLFKTGFKGDAQFKALAERELATSILAKQQYTSHSLTTISKVNAPWNNEGGNYAMIKNNAAVWLTSTKYSPTAKKYLSNIYKTEAGNIGTEGFVKKDGSNTEYGTPSLTKAGNRMYLTGWHKNGSKVSLAIYYSENVNNTWSPLKQLNKNVNTDSYNALQPRVTEDGNRLFYASNKPGGQGGLDIWMSNLDSNGDAVNSVNLGSGVNSADDEETPFFDTAKNRLVYSSKGFAGLGGFDLFESYNENNQWLAPKNLGYPANSSKDDLYYFQDPNNDLKAYISSDRQSDCCLAVFELNEKSIYIRGSITSCDSGKVLQGVKITLINVESKQLVSVTQQNANGTYALKTDNRYNYQLKVEKDGYFTKTIPVMLKLSTDTLYSPQICLQRFIVKKPITLSNILYDYNKADLRAESKTALDGLIDILKDNPTLKVELAAHTDSVGTVSANLSLSQQRAQACVDYITANGIDKNRIYAKGYGESSPIAPNSLANGTDNPAGRQLNRRTEFTILGK</sequence>
<dbReference type="RefSeq" id="WP_128535361.1">
    <property type="nucleotide sequence ID" value="NZ_SBIW01000008.1"/>
</dbReference>
<dbReference type="InterPro" id="IPR036737">
    <property type="entry name" value="OmpA-like_sf"/>
</dbReference>
<dbReference type="SUPFAM" id="SSF48452">
    <property type="entry name" value="TPR-like"/>
    <property type="match status" value="1"/>
</dbReference>
<organism evidence="6 7">
    <name type="scientific">Mucilaginibacter gilvus</name>
    <dbReference type="NCBI Taxonomy" id="2305909"/>
    <lineage>
        <taxon>Bacteria</taxon>
        <taxon>Pseudomonadati</taxon>
        <taxon>Bacteroidota</taxon>
        <taxon>Sphingobacteriia</taxon>
        <taxon>Sphingobacteriales</taxon>
        <taxon>Sphingobacteriaceae</taxon>
        <taxon>Mucilaginibacter</taxon>
    </lineage>
</organism>
<dbReference type="GO" id="GO:0009279">
    <property type="term" value="C:cell outer membrane"/>
    <property type="evidence" value="ECO:0007669"/>
    <property type="project" value="UniProtKB-SubCell"/>
</dbReference>
<dbReference type="EMBL" id="SBIW01000008">
    <property type="protein sequence ID" value="RWY49289.1"/>
    <property type="molecule type" value="Genomic_DNA"/>
</dbReference>
<evidence type="ECO:0000313" key="6">
    <source>
        <dbReference type="EMBL" id="RWY49289.1"/>
    </source>
</evidence>
<dbReference type="CDD" id="cd07185">
    <property type="entry name" value="OmpA_C-like"/>
    <property type="match status" value="1"/>
</dbReference>
<dbReference type="InterPro" id="IPR006664">
    <property type="entry name" value="OMP_bac"/>
</dbReference>
<dbReference type="SUPFAM" id="SSF82171">
    <property type="entry name" value="DPP6 N-terminal domain-like"/>
    <property type="match status" value="1"/>
</dbReference>
<dbReference type="Gene3D" id="3.30.1330.60">
    <property type="entry name" value="OmpA-like domain"/>
    <property type="match status" value="1"/>
</dbReference>
<evidence type="ECO:0000259" key="5">
    <source>
        <dbReference type="PROSITE" id="PS51123"/>
    </source>
</evidence>
<protein>
    <recommendedName>
        <fullName evidence="5">OmpA-like domain-containing protein</fullName>
    </recommendedName>
</protein>
<reference evidence="6 7" key="1">
    <citation type="submission" date="2019-01" db="EMBL/GenBank/DDBJ databases">
        <title>Mucilaginibacter antarcticum sp. nov., isolated from antarctic soil.</title>
        <authorList>
            <person name="Yan Y.-Q."/>
            <person name="Du Z.-J."/>
        </authorList>
    </citation>
    <scope>NUCLEOTIDE SEQUENCE [LARGE SCALE GENOMIC DNA]</scope>
    <source>
        <strain evidence="6 7">F01003</strain>
    </source>
</reference>
<proteinExistence type="predicted"/>
<keyword evidence="2 4" id="KW-0472">Membrane</keyword>
<gene>
    <name evidence="6" type="ORF">EPL05_17930</name>
</gene>
<dbReference type="SUPFAM" id="SSF49478">
    <property type="entry name" value="Cna protein B-type domain"/>
    <property type="match status" value="1"/>
</dbReference>
<dbReference type="PANTHER" id="PTHR30329">
    <property type="entry name" value="STATOR ELEMENT OF FLAGELLAR MOTOR COMPLEX"/>
    <property type="match status" value="1"/>
</dbReference>
<comment type="caution">
    <text evidence="6">The sequence shown here is derived from an EMBL/GenBank/DDBJ whole genome shotgun (WGS) entry which is preliminary data.</text>
</comment>
<dbReference type="Proteomes" id="UP000286701">
    <property type="component" value="Unassembled WGS sequence"/>
</dbReference>
<dbReference type="PANTHER" id="PTHR30329:SF21">
    <property type="entry name" value="LIPOPROTEIN YIAD-RELATED"/>
    <property type="match status" value="1"/>
</dbReference>
<dbReference type="PROSITE" id="PS51123">
    <property type="entry name" value="OMPA_2"/>
    <property type="match status" value="1"/>
</dbReference>
<name>A0A3S3VAR2_9SPHI</name>
<accession>A0A3S3VAR2</accession>
<evidence type="ECO:0000313" key="7">
    <source>
        <dbReference type="Proteomes" id="UP000286701"/>
    </source>
</evidence>